<reference evidence="2 4" key="2">
    <citation type="submission" date="2017-06" db="EMBL/GenBank/DDBJ databases">
        <title>Draft genome sequence of Fusobacterium nucleatum subsp. polymorphum KCOM 1271 (=ChDC F305).</title>
        <authorList>
            <person name="Kook J.-K."/>
            <person name="Park S.-N."/>
            <person name="Lim Y.K."/>
            <person name="Roh H."/>
        </authorList>
    </citation>
    <scope>NUCLEOTIDE SEQUENCE [LARGE SCALE GENOMIC DNA]</scope>
    <source>
        <strain evidence="2">KCOM 1271</strain>
        <strain evidence="4">KCOM 1271 (ChDC F305)</strain>
    </source>
</reference>
<gene>
    <name evidence="1" type="ORF">CA836_08770</name>
    <name evidence="2" type="ORF">CBG54_00230</name>
</gene>
<evidence type="ECO:0000313" key="3">
    <source>
        <dbReference type="Proteomes" id="UP000223525"/>
    </source>
</evidence>
<name>A0A2C6BPQ7_FUSNP</name>
<dbReference type="EMBL" id="NIRN01000001">
    <property type="protein sequence ID" value="PHI07608.1"/>
    <property type="molecule type" value="Genomic_DNA"/>
</dbReference>
<accession>A0A2C6BPQ7</accession>
<reference evidence="1 3" key="1">
    <citation type="submission" date="2017-06" db="EMBL/GenBank/DDBJ databases">
        <title>Draft genome sequence of Fusobacterium nucleatum subsp. polymorphum KCOM 1248 (=ChDC F113).</title>
        <authorList>
            <person name="Kook J.-K."/>
            <person name="Park S.-N."/>
            <person name="Lim Y.K."/>
            <person name="Roh H."/>
        </authorList>
    </citation>
    <scope>NUCLEOTIDE SEQUENCE [LARGE SCALE GENOMIC DNA]</scope>
    <source>
        <strain evidence="1">KCOM 1248</strain>
        <strain evidence="3">KCOM 1248 (ChDC F113)</strain>
    </source>
</reference>
<protein>
    <submittedName>
        <fullName evidence="2">Uncharacterized protein</fullName>
    </submittedName>
</protein>
<dbReference type="EMBL" id="NIRK01000001">
    <property type="protein sequence ID" value="PHI03427.1"/>
    <property type="molecule type" value="Genomic_DNA"/>
</dbReference>
<dbReference type="Proteomes" id="UP000224182">
    <property type="component" value="Unassembled WGS sequence"/>
</dbReference>
<dbReference type="Proteomes" id="UP000223525">
    <property type="component" value="Unassembled WGS sequence"/>
</dbReference>
<comment type="caution">
    <text evidence="2">The sequence shown here is derived from an EMBL/GenBank/DDBJ whole genome shotgun (WGS) entry which is preliminary data.</text>
</comment>
<evidence type="ECO:0000313" key="2">
    <source>
        <dbReference type="EMBL" id="PHI07608.1"/>
    </source>
</evidence>
<dbReference type="AlphaFoldDB" id="A0A2C6BPQ7"/>
<proteinExistence type="predicted"/>
<evidence type="ECO:0000313" key="4">
    <source>
        <dbReference type="Proteomes" id="UP000224182"/>
    </source>
</evidence>
<sequence>MNFEEIDFYIFYVNYLSKKEYETKKVLIGYNGIDGKELTISKFKEDINKIRDSRSTFKNVYKR</sequence>
<evidence type="ECO:0000313" key="1">
    <source>
        <dbReference type="EMBL" id="PHI03427.1"/>
    </source>
</evidence>
<organism evidence="2 4">
    <name type="scientific">Fusobacterium nucleatum subsp. polymorphum</name>
    <name type="common">Fusobacterium polymorphum</name>
    <dbReference type="NCBI Taxonomy" id="76857"/>
    <lineage>
        <taxon>Bacteria</taxon>
        <taxon>Fusobacteriati</taxon>
        <taxon>Fusobacteriota</taxon>
        <taxon>Fusobacteriia</taxon>
        <taxon>Fusobacteriales</taxon>
        <taxon>Fusobacteriaceae</taxon>
        <taxon>Fusobacterium</taxon>
    </lineage>
</organism>